<keyword evidence="4" id="KW-0808">Transferase</keyword>
<evidence type="ECO:0000256" key="3">
    <source>
        <dbReference type="ARBA" id="ARBA00022603"/>
    </source>
</evidence>
<keyword evidence="10" id="KW-0812">Transmembrane</keyword>
<dbReference type="GO" id="GO:0006811">
    <property type="term" value="P:monoatomic ion transport"/>
    <property type="evidence" value="ECO:0007669"/>
    <property type="project" value="InterPro"/>
</dbReference>
<dbReference type="InterPro" id="IPR003358">
    <property type="entry name" value="tRNA_(Gua-N-7)_MeTrfase_Trmb"/>
</dbReference>
<evidence type="ECO:0000313" key="12">
    <source>
        <dbReference type="EMBL" id="CAL1133979.1"/>
    </source>
</evidence>
<evidence type="ECO:0000256" key="1">
    <source>
        <dbReference type="ARBA" id="ARBA00000142"/>
    </source>
</evidence>
<dbReference type="InterPro" id="IPR038050">
    <property type="entry name" value="Neuro_actylchol_rec"/>
</dbReference>
<dbReference type="Gene3D" id="1.25.40.10">
    <property type="entry name" value="Tetratricopeptide repeat domain"/>
    <property type="match status" value="3"/>
</dbReference>
<dbReference type="SUPFAM" id="SSF52540">
    <property type="entry name" value="P-loop containing nucleoside triphosphate hydrolases"/>
    <property type="match status" value="1"/>
</dbReference>
<dbReference type="InterPro" id="IPR027417">
    <property type="entry name" value="P-loop_NTPase"/>
</dbReference>
<dbReference type="InterPro" id="IPR002885">
    <property type="entry name" value="PPR_rpt"/>
</dbReference>
<name>A0A9P1BW73_9DINO</name>
<evidence type="ECO:0000313" key="14">
    <source>
        <dbReference type="Proteomes" id="UP001152797"/>
    </source>
</evidence>
<reference evidence="11" key="1">
    <citation type="submission" date="2022-10" db="EMBL/GenBank/DDBJ databases">
        <authorList>
            <person name="Chen Y."/>
            <person name="Dougan E. K."/>
            <person name="Chan C."/>
            <person name="Rhodes N."/>
            <person name="Thang M."/>
        </authorList>
    </citation>
    <scope>NUCLEOTIDE SEQUENCE</scope>
</reference>
<dbReference type="InterPro" id="IPR011990">
    <property type="entry name" value="TPR-like_helical_dom_sf"/>
</dbReference>
<dbReference type="Gene3D" id="1.20.58.390">
    <property type="entry name" value="Neurotransmitter-gated ion-channel transmembrane domain"/>
    <property type="match status" value="1"/>
</dbReference>
<evidence type="ECO:0000256" key="8">
    <source>
        <dbReference type="PROSITE-ProRule" id="PRU00708"/>
    </source>
</evidence>
<dbReference type="InterPro" id="IPR029063">
    <property type="entry name" value="SAM-dependent_MTases_sf"/>
</dbReference>
<dbReference type="OrthoDB" id="421282at2759"/>
<feature type="repeat" description="PPR" evidence="8">
    <location>
        <begin position="1145"/>
        <end position="1179"/>
    </location>
</feature>
<evidence type="ECO:0000256" key="10">
    <source>
        <dbReference type="SAM" id="Phobius"/>
    </source>
</evidence>
<dbReference type="GO" id="GO:0016301">
    <property type="term" value="F:kinase activity"/>
    <property type="evidence" value="ECO:0007669"/>
    <property type="project" value="UniProtKB-KW"/>
</dbReference>
<keyword evidence="7" id="KW-0677">Repeat</keyword>
<keyword evidence="14" id="KW-1185">Reference proteome</keyword>
<proteinExistence type="predicted"/>
<feature type="transmembrane region" description="Helical" evidence="10">
    <location>
        <begin position="431"/>
        <end position="453"/>
    </location>
</feature>
<feature type="transmembrane region" description="Helical" evidence="10">
    <location>
        <begin position="370"/>
        <end position="389"/>
    </location>
</feature>
<evidence type="ECO:0000256" key="9">
    <source>
        <dbReference type="SAM" id="MobiDB-lite"/>
    </source>
</evidence>
<dbReference type="Pfam" id="PF13812">
    <property type="entry name" value="PPR_3"/>
    <property type="match status" value="1"/>
</dbReference>
<comment type="caution">
    <text evidence="11">The sequence shown here is derived from an EMBL/GenBank/DDBJ whole genome shotgun (WGS) entry which is preliminary data.</text>
</comment>
<keyword evidence="13" id="KW-0418">Kinase</keyword>
<dbReference type="Pfam" id="PF02390">
    <property type="entry name" value="Methyltransf_4"/>
    <property type="match status" value="1"/>
</dbReference>
<keyword evidence="10" id="KW-0472">Membrane</keyword>
<accession>A0A9P1BW73</accession>
<evidence type="ECO:0000256" key="5">
    <source>
        <dbReference type="ARBA" id="ARBA00022691"/>
    </source>
</evidence>
<dbReference type="InterPro" id="IPR036719">
    <property type="entry name" value="Neuro-gated_channel_TM_sf"/>
</dbReference>
<comment type="catalytic activity">
    <reaction evidence="1">
        <text>guanosine(46) in tRNA + S-adenosyl-L-methionine = N(7)-methylguanosine(46) in tRNA + S-adenosyl-L-homocysteine</text>
        <dbReference type="Rhea" id="RHEA:42708"/>
        <dbReference type="Rhea" id="RHEA-COMP:10188"/>
        <dbReference type="Rhea" id="RHEA-COMP:10189"/>
        <dbReference type="ChEBI" id="CHEBI:57856"/>
        <dbReference type="ChEBI" id="CHEBI:59789"/>
        <dbReference type="ChEBI" id="CHEBI:74269"/>
        <dbReference type="ChEBI" id="CHEBI:74480"/>
        <dbReference type="EC" id="2.1.1.33"/>
    </reaction>
</comment>
<evidence type="ECO:0000313" key="11">
    <source>
        <dbReference type="EMBL" id="CAI3980604.1"/>
    </source>
</evidence>
<feature type="region of interest" description="Disordered" evidence="9">
    <location>
        <begin position="744"/>
        <end position="772"/>
    </location>
</feature>
<dbReference type="NCBIfam" id="TIGR00756">
    <property type="entry name" value="PPR"/>
    <property type="match status" value="2"/>
</dbReference>
<dbReference type="Proteomes" id="UP001152797">
    <property type="component" value="Unassembled WGS sequence"/>
</dbReference>
<feature type="region of interest" description="Disordered" evidence="9">
    <location>
        <begin position="87"/>
        <end position="109"/>
    </location>
</feature>
<dbReference type="EMBL" id="CAMXCT010000569">
    <property type="protein sequence ID" value="CAI3980604.1"/>
    <property type="molecule type" value="Genomic_DNA"/>
</dbReference>
<keyword evidence="5" id="KW-0949">S-adenosyl-L-methionine</keyword>
<evidence type="ECO:0000256" key="6">
    <source>
        <dbReference type="ARBA" id="ARBA00022694"/>
    </source>
</evidence>
<gene>
    <name evidence="11" type="ORF">C1SCF055_LOCUS8467</name>
</gene>
<dbReference type="PANTHER" id="PTHR47936:SF1">
    <property type="entry name" value="PENTATRICOPEPTIDE REPEAT-CONTAINING PROTEIN GUN1, CHLOROPLASTIC"/>
    <property type="match status" value="1"/>
</dbReference>
<organism evidence="11">
    <name type="scientific">Cladocopium goreaui</name>
    <dbReference type="NCBI Taxonomy" id="2562237"/>
    <lineage>
        <taxon>Eukaryota</taxon>
        <taxon>Sar</taxon>
        <taxon>Alveolata</taxon>
        <taxon>Dinophyceae</taxon>
        <taxon>Suessiales</taxon>
        <taxon>Symbiodiniaceae</taxon>
        <taxon>Cladocopium</taxon>
    </lineage>
</organism>
<dbReference type="Gene3D" id="3.40.50.150">
    <property type="entry name" value="Vaccinia Virus protein VP39"/>
    <property type="match status" value="1"/>
</dbReference>
<dbReference type="Pfam" id="PF00406">
    <property type="entry name" value="ADK"/>
    <property type="match status" value="1"/>
</dbReference>
<sequence>MSQRLGAVASKAGLAGGLSFASRYAALQRVFNDHLREWHYQRQTGTFFQIWQPPGVIFSCLKKEHYAPLRHITFLLVNLVNLPKAPGTRPAMEGPLSPKSPKSERPSQLTTLAATERNASKTSSCIERQLSKTGIERQLSVAGIERQQSKTGFERIGYIRLAEQKFAARVFFEFMFKDAALQDELLLDMNAEQVSWNPHQGGLPPARWYAQHISWLNALEPPSVLWNKIIKSGNDLRFSIEVQGEFVVHFECYDFPIDIQSLTVLLEFQLADEGITPVELSTSHTQDVDVNRQNFAWENEYELGLSMSVGMAKRHALSTRTYPHVMCSAWVLRNPFYFLVNVALPNMLFAAMAGLQFFVDVDKVADRASISLTLLLVCASYFQFSSSLVPRLGYLTILDKHSLWCIFLVIVMVFWVGIIKMVRHHTALVDFMAASCFAGIWLLSHGWFLLRLWRSRRRSRSRLERPAGSHQRAVRCRQNSGIFYPVSPRPDMDLPHGEPKAFAVNTAHGKHVPTWDSWGFGDPKVPIRLVLRSLGGRWITWKAAQGREERWVVADGNDGHLFHSFVRAMNFYGIDAQDPENSFPNLRLLYAHARSALAFFPKHSLRSVHLHLPWAARTQRPQREAMVNLKLLLDACSVLEQRGELHIVTDSEELMQQACAVVMKSKLFASSFAFPFHMEGTDHLLADRAIVTGEASSQVVLFYSRWEKKAPQSPNFRFQGGMPTLPLPRGSSWRNSIANFDGRLHQRHPRRRELDDDQSGADPLVSALGKKGKRAEDGEDLFQDLSSYYTQNKGLMCKNSACWPIANRAPMDCSTTLQLNKAINACARGERWVEALQLFRGTWCKHRRDAISYNSTANACVKGEQWQLALLLFGELPESERTVISYNIAMKAFEKASAWLQSLDLLHQMRLHDIKTDIISCNTAVSACGKNSQWQLAVAMALWNPDLVGINAAIDACSSASEWEHSSCLLSFFPACRLQRDVISFTSALSACEKGTQWPLVLLLLQQMKEEHLEGNVMTYNSCISSLSKGSEWTAALRLFDRLLSSCGCTVTSYGSAIGGPWPQAMLLMKSMGSKQVRSNLVIYNSCVSCVDAAWNWALQLLEDMEVSNFRRSSATIGAVLQALKMVPGQWPAALELMPGRSLQNTIIYNSAITVCAQGHEFSVAWKLFEEMQGLSLRCDAITFTGVMVGAHWSSAVQLLERGRSAKACDLKMWSAVLSACEAMSHWSQALHALQMADRGGFQCDDTAYSIVISPSPVQVCPAISVVGGPLSGKTSLAKELAQRTGAVYISVPEALSTLMSEAVPCQLSKDIRAALQSGQRVPDPLVIQAIRFRLLSPDALRSGWVLDDFPCTKAQAEGLTALGIVPHRVFMLLAPEAVIYARAAELKSAAVEGQELQQELALQRERLQGFSVQSPALRVFYATIFENVRDIDASRSKWAIFDRAMEETTESLRERLKYYRRTAMSLATRVKGMCFTSARLETVSAWKHYCPVTLSLQNELVCCYDRSMAVEYNSKVYWMASEQYAELFTEDPEAFLQVPLPQLPRLLDDGERVRKAEARAELSNFCPVTLVETGNLVKASAYHLVEYNQNLFRFANREAALKFMRQPLRYRNAKLPKKLPAEVSKEEREASHLLSCLVKGKDGRGLQPSDMVTYMQASLAELICQGLVECGERRPLFPGKGPEESALLCLSRFLRARNPLNTEMYAGKMSDAREEFLKGCALPSDLKEMTEKKMSPDYAWTSTETAKFQELCARFDEVFSQQS</sequence>
<feature type="transmembrane region" description="Helical" evidence="10">
    <location>
        <begin position="401"/>
        <end position="419"/>
    </location>
</feature>
<dbReference type="EMBL" id="CAMXCT020000569">
    <property type="protein sequence ID" value="CAL1133979.1"/>
    <property type="molecule type" value="Genomic_DNA"/>
</dbReference>
<keyword evidence="6" id="KW-0819">tRNA processing</keyword>
<dbReference type="PANTHER" id="PTHR47936">
    <property type="entry name" value="PPR_LONG DOMAIN-CONTAINING PROTEIN"/>
    <property type="match status" value="1"/>
</dbReference>
<feature type="transmembrane region" description="Helical" evidence="10">
    <location>
        <begin position="336"/>
        <end position="358"/>
    </location>
</feature>
<dbReference type="GO" id="GO:0016020">
    <property type="term" value="C:membrane"/>
    <property type="evidence" value="ECO:0007669"/>
    <property type="project" value="InterPro"/>
</dbReference>
<evidence type="ECO:0000313" key="13">
    <source>
        <dbReference type="EMBL" id="CAL4767916.1"/>
    </source>
</evidence>
<protein>
    <recommendedName>
        <fullName evidence="2">tRNA (guanine(46)-N(7))-methyltransferase</fullName>
        <ecNumber evidence="2">2.1.1.33</ecNumber>
    </recommendedName>
</protein>
<keyword evidence="10" id="KW-1133">Transmembrane helix</keyword>
<dbReference type="EC" id="2.1.1.33" evidence="2"/>
<evidence type="ECO:0000256" key="4">
    <source>
        <dbReference type="ARBA" id="ARBA00022679"/>
    </source>
</evidence>
<evidence type="ECO:0000256" key="2">
    <source>
        <dbReference type="ARBA" id="ARBA00011977"/>
    </source>
</evidence>
<evidence type="ECO:0000256" key="7">
    <source>
        <dbReference type="ARBA" id="ARBA00022737"/>
    </source>
</evidence>
<feature type="repeat" description="PPR" evidence="8">
    <location>
        <begin position="1016"/>
        <end position="1051"/>
    </location>
</feature>
<reference evidence="12" key="2">
    <citation type="submission" date="2024-04" db="EMBL/GenBank/DDBJ databases">
        <authorList>
            <person name="Chen Y."/>
            <person name="Shah S."/>
            <person name="Dougan E. K."/>
            <person name="Thang M."/>
            <person name="Chan C."/>
        </authorList>
    </citation>
    <scope>NUCLEOTIDE SEQUENCE [LARGE SCALE GENOMIC DNA]</scope>
</reference>
<dbReference type="Pfam" id="PF01535">
    <property type="entry name" value="PPR"/>
    <property type="match status" value="1"/>
</dbReference>
<keyword evidence="3" id="KW-0489">Methyltransferase</keyword>
<dbReference type="EMBL" id="CAMXCT030000569">
    <property type="protein sequence ID" value="CAL4767916.1"/>
    <property type="molecule type" value="Genomic_DNA"/>
</dbReference>
<dbReference type="Gene3D" id="3.40.50.300">
    <property type="entry name" value="P-loop containing nucleotide triphosphate hydrolases"/>
    <property type="match status" value="1"/>
</dbReference>
<dbReference type="PROSITE" id="PS51375">
    <property type="entry name" value="PPR"/>
    <property type="match status" value="2"/>
</dbReference>
<dbReference type="GO" id="GO:0008176">
    <property type="term" value="F:tRNA (guanine(46)-N7)-methyltransferase activity"/>
    <property type="evidence" value="ECO:0007669"/>
    <property type="project" value="UniProtKB-EC"/>
</dbReference>
<dbReference type="SUPFAM" id="SSF90112">
    <property type="entry name" value="Neurotransmitter-gated ion-channel transmembrane pore"/>
    <property type="match status" value="1"/>
</dbReference>